<evidence type="ECO:0000313" key="3">
    <source>
        <dbReference type="Proteomes" id="UP000606974"/>
    </source>
</evidence>
<protein>
    <submittedName>
        <fullName evidence="2">Uncharacterized protein</fullName>
    </submittedName>
</protein>
<feature type="compositionally biased region" description="Basic and acidic residues" evidence="1">
    <location>
        <begin position="44"/>
        <end position="64"/>
    </location>
</feature>
<evidence type="ECO:0000256" key="1">
    <source>
        <dbReference type="SAM" id="MobiDB-lite"/>
    </source>
</evidence>
<dbReference type="EMBL" id="JAACFV010000070">
    <property type="protein sequence ID" value="KAF7507368.1"/>
    <property type="molecule type" value="Genomic_DNA"/>
</dbReference>
<dbReference type="Proteomes" id="UP000606974">
    <property type="component" value="Unassembled WGS sequence"/>
</dbReference>
<feature type="region of interest" description="Disordered" evidence="1">
    <location>
        <begin position="14"/>
        <end position="64"/>
    </location>
</feature>
<reference evidence="2" key="1">
    <citation type="submission" date="2020-02" db="EMBL/GenBank/DDBJ databases">
        <authorList>
            <person name="Palmer J.M."/>
        </authorList>
    </citation>
    <scope>NUCLEOTIDE SEQUENCE</scope>
    <source>
        <strain evidence="2">EPUS1.4</strain>
        <tissue evidence="2">Thallus</tissue>
    </source>
</reference>
<sequence>MDYKIFEDGKSILLPEPRLTGSPSKTSGPPKKTAIEYPSIEMRSGMRSDVSRGGTREKENRRRLEDLKLGGGVIRRMAQEVDGGLEEKS</sequence>
<comment type="caution">
    <text evidence="2">The sequence shown here is derived from an EMBL/GenBank/DDBJ whole genome shotgun (WGS) entry which is preliminary data.</text>
</comment>
<accession>A0A8H7AEC0</accession>
<organism evidence="2 3">
    <name type="scientific">Endocarpon pusillum</name>
    <dbReference type="NCBI Taxonomy" id="364733"/>
    <lineage>
        <taxon>Eukaryota</taxon>
        <taxon>Fungi</taxon>
        <taxon>Dikarya</taxon>
        <taxon>Ascomycota</taxon>
        <taxon>Pezizomycotina</taxon>
        <taxon>Eurotiomycetes</taxon>
        <taxon>Chaetothyriomycetidae</taxon>
        <taxon>Verrucariales</taxon>
        <taxon>Verrucariaceae</taxon>
        <taxon>Endocarpon</taxon>
    </lineage>
</organism>
<keyword evidence="3" id="KW-1185">Reference proteome</keyword>
<dbReference type="AlphaFoldDB" id="A0A8H7AEC0"/>
<proteinExistence type="predicted"/>
<gene>
    <name evidence="2" type="ORF">GJ744_010685</name>
</gene>
<name>A0A8H7AEC0_9EURO</name>
<evidence type="ECO:0000313" key="2">
    <source>
        <dbReference type="EMBL" id="KAF7507368.1"/>
    </source>
</evidence>